<gene>
    <name evidence="1" type="ORF">K488DRAFT_80825</name>
</gene>
<reference evidence="1" key="1">
    <citation type="submission" date="2021-02" db="EMBL/GenBank/DDBJ databases">
        <authorList>
            <consortium name="DOE Joint Genome Institute"/>
            <person name="Ahrendt S."/>
            <person name="Looney B.P."/>
            <person name="Miyauchi S."/>
            <person name="Morin E."/>
            <person name="Drula E."/>
            <person name="Courty P.E."/>
            <person name="Chicoki N."/>
            <person name="Fauchery L."/>
            <person name="Kohler A."/>
            <person name="Kuo A."/>
            <person name="Labutti K."/>
            <person name="Pangilinan J."/>
            <person name="Lipzen A."/>
            <person name="Riley R."/>
            <person name="Andreopoulos W."/>
            <person name="He G."/>
            <person name="Johnson J."/>
            <person name="Barry K.W."/>
            <person name="Grigoriev I.V."/>
            <person name="Nagy L."/>
            <person name="Hibbett D."/>
            <person name="Henrissat B."/>
            <person name="Matheny P.B."/>
            <person name="Labbe J."/>
            <person name="Martin F."/>
        </authorList>
    </citation>
    <scope>NUCLEOTIDE SEQUENCE</scope>
    <source>
        <strain evidence="1">EC-137</strain>
    </source>
</reference>
<dbReference type="Proteomes" id="UP000814128">
    <property type="component" value="Unassembled WGS sequence"/>
</dbReference>
<proteinExistence type="predicted"/>
<comment type="caution">
    <text evidence="1">The sequence shown here is derived from an EMBL/GenBank/DDBJ whole genome shotgun (WGS) entry which is preliminary data.</text>
</comment>
<evidence type="ECO:0000313" key="1">
    <source>
        <dbReference type="EMBL" id="KAI0028139.1"/>
    </source>
</evidence>
<protein>
    <submittedName>
        <fullName evidence="1">GPR1/FUN34/yaaH family-domain-containing protein</fullName>
    </submittedName>
</protein>
<dbReference type="EMBL" id="MU273788">
    <property type="protein sequence ID" value="KAI0028139.1"/>
    <property type="molecule type" value="Genomic_DNA"/>
</dbReference>
<keyword evidence="2" id="KW-1185">Reference proteome</keyword>
<name>A0ACB8Q8V7_9AGAM</name>
<organism evidence="1 2">
    <name type="scientific">Vararia minispora EC-137</name>
    <dbReference type="NCBI Taxonomy" id="1314806"/>
    <lineage>
        <taxon>Eukaryota</taxon>
        <taxon>Fungi</taxon>
        <taxon>Dikarya</taxon>
        <taxon>Basidiomycota</taxon>
        <taxon>Agaricomycotina</taxon>
        <taxon>Agaricomycetes</taxon>
        <taxon>Russulales</taxon>
        <taxon>Lachnocladiaceae</taxon>
        <taxon>Vararia</taxon>
    </lineage>
</organism>
<accession>A0ACB8Q8V7</accession>
<reference evidence="1" key="2">
    <citation type="journal article" date="2022" name="New Phytol.">
        <title>Evolutionary transition to the ectomycorrhizal habit in the genomes of a hyperdiverse lineage of mushroom-forming fungi.</title>
        <authorList>
            <person name="Looney B."/>
            <person name="Miyauchi S."/>
            <person name="Morin E."/>
            <person name="Drula E."/>
            <person name="Courty P.E."/>
            <person name="Kohler A."/>
            <person name="Kuo A."/>
            <person name="LaButti K."/>
            <person name="Pangilinan J."/>
            <person name="Lipzen A."/>
            <person name="Riley R."/>
            <person name="Andreopoulos W."/>
            <person name="He G."/>
            <person name="Johnson J."/>
            <person name="Nolan M."/>
            <person name="Tritt A."/>
            <person name="Barry K.W."/>
            <person name="Grigoriev I.V."/>
            <person name="Nagy L.G."/>
            <person name="Hibbett D."/>
            <person name="Henrissat B."/>
            <person name="Matheny P.B."/>
            <person name="Labbe J."/>
            <person name="Martin F.M."/>
        </authorList>
    </citation>
    <scope>NUCLEOTIDE SEQUENCE</scope>
    <source>
        <strain evidence="1">EC-137</strain>
    </source>
</reference>
<sequence length="270" mass="29488">MSEKNVSPDASHIENAQGPAPSAPTMQPAITLTPEQYERLFFQPSASQMDKSREFASRFGNPTLVGLVTFLLVLSPTSWILMQANNTTTTSLAVLVGPFFFLGGMGNFVAGLLEWFIGNTFPFVVFASFGGFWLSLGILLNPENAIPSAFPNGGASAIDFNTGVTFYFIFWSVLCSLYFFASLRTNVGFAVIFLGLIFGFVFLAAAYDRVGYGNLDRARTYFKVAGAFTFVTCVSGWYLAASLLLASVNMPFSLPVGDLSTRFLVKKQRY</sequence>
<evidence type="ECO:0000313" key="2">
    <source>
        <dbReference type="Proteomes" id="UP000814128"/>
    </source>
</evidence>